<dbReference type="KEGG" id="qsa:O6P43_030849"/>
<dbReference type="InterPro" id="IPR000407">
    <property type="entry name" value="GDA1_CD39_NTPase"/>
</dbReference>
<evidence type="ECO:0000256" key="2">
    <source>
        <dbReference type="ARBA" id="ARBA00022801"/>
    </source>
</evidence>
<feature type="transmembrane region" description="Helical" evidence="5">
    <location>
        <begin position="26"/>
        <end position="44"/>
    </location>
</feature>
<reference evidence="6" key="1">
    <citation type="journal article" date="2023" name="Science">
        <title>Elucidation of the pathway for biosynthesis of saponin adjuvants from the soapbark tree.</title>
        <authorList>
            <person name="Reed J."/>
            <person name="Orme A."/>
            <person name="El-Demerdash A."/>
            <person name="Owen C."/>
            <person name="Martin L.B.B."/>
            <person name="Misra R.C."/>
            <person name="Kikuchi S."/>
            <person name="Rejzek M."/>
            <person name="Martin A.C."/>
            <person name="Harkess A."/>
            <person name="Leebens-Mack J."/>
            <person name="Louveau T."/>
            <person name="Stephenson M.J."/>
            <person name="Osbourn A."/>
        </authorList>
    </citation>
    <scope>NUCLEOTIDE SEQUENCE</scope>
    <source>
        <strain evidence="6">S10</strain>
    </source>
</reference>
<keyword evidence="5" id="KW-1133">Transmembrane helix</keyword>
<evidence type="ECO:0000256" key="5">
    <source>
        <dbReference type="SAM" id="Phobius"/>
    </source>
</evidence>
<keyword evidence="4" id="KW-0067">ATP-binding</keyword>
<keyword evidence="5" id="KW-0812">Transmembrane</keyword>
<evidence type="ECO:0000313" key="7">
    <source>
        <dbReference type="Proteomes" id="UP001163823"/>
    </source>
</evidence>
<comment type="caution">
    <text evidence="6">The sequence shown here is derived from an EMBL/GenBank/DDBJ whole genome shotgun (WGS) entry which is preliminary data.</text>
</comment>
<dbReference type="GO" id="GO:0005524">
    <property type="term" value="F:ATP binding"/>
    <property type="evidence" value="ECO:0007669"/>
    <property type="project" value="UniProtKB-KW"/>
</dbReference>
<dbReference type="GO" id="GO:0016020">
    <property type="term" value="C:membrane"/>
    <property type="evidence" value="ECO:0007669"/>
    <property type="project" value="TreeGrafter"/>
</dbReference>
<dbReference type="PANTHER" id="PTHR11782:SF92">
    <property type="entry name" value="APYRASE 7"/>
    <property type="match status" value="1"/>
</dbReference>
<dbReference type="GO" id="GO:0009134">
    <property type="term" value="P:nucleoside diphosphate catabolic process"/>
    <property type="evidence" value="ECO:0007669"/>
    <property type="project" value="TreeGrafter"/>
</dbReference>
<keyword evidence="2" id="KW-0378">Hydrolase</keyword>
<organism evidence="6 7">
    <name type="scientific">Quillaja saponaria</name>
    <name type="common">Soap bark tree</name>
    <dbReference type="NCBI Taxonomy" id="32244"/>
    <lineage>
        <taxon>Eukaryota</taxon>
        <taxon>Viridiplantae</taxon>
        <taxon>Streptophyta</taxon>
        <taxon>Embryophyta</taxon>
        <taxon>Tracheophyta</taxon>
        <taxon>Spermatophyta</taxon>
        <taxon>Magnoliopsida</taxon>
        <taxon>eudicotyledons</taxon>
        <taxon>Gunneridae</taxon>
        <taxon>Pentapetalae</taxon>
        <taxon>rosids</taxon>
        <taxon>fabids</taxon>
        <taxon>Fabales</taxon>
        <taxon>Quillajaceae</taxon>
        <taxon>Quillaja</taxon>
    </lineage>
</organism>
<dbReference type="Proteomes" id="UP001163823">
    <property type="component" value="Chromosome 13"/>
</dbReference>
<dbReference type="Pfam" id="PF01150">
    <property type="entry name" value="GDA1_CD39"/>
    <property type="match status" value="1"/>
</dbReference>
<dbReference type="Gene3D" id="3.30.420.40">
    <property type="match status" value="1"/>
</dbReference>
<evidence type="ECO:0000256" key="3">
    <source>
        <dbReference type="PIRSR" id="PIRSR600407-1"/>
    </source>
</evidence>
<dbReference type="PANTHER" id="PTHR11782">
    <property type="entry name" value="ADENOSINE/GUANOSINE DIPHOSPHATASE"/>
    <property type="match status" value="1"/>
</dbReference>
<dbReference type="Gene3D" id="3.30.420.150">
    <property type="entry name" value="Exopolyphosphatase. Domain 2"/>
    <property type="match status" value="1"/>
</dbReference>
<keyword evidence="7" id="KW-1185">Reference proteome</keyword>
<dbReference type="GO" id="GO:0017110">
    <property type="term" value="F:nucleoside diphosphate phosphatase activity"/>
    <property type="evidence" value="ECO:0007669"/>
    <property type="project" value="TreeGrafter"/>
</dbReference>
<sequence length="479" mass="53217">MEPPKSPSKVKFSILRYSKQRWASKVGVIVLVMVFLLLGLYLALNHGNGHAMLKVSYYTVVVDCGSTGTRVNVYEWMKGGVSRRNLPILLHSYPDNTKKSPFWKHSCQYHCFQTEPGLDKFVGNSTGISASLEPLLTWAEKLVRHERRADTPIFVLATAGLRRLAVEDANQVLEDLEAVIKGHLFMYRKSWIRVLSGSEEAYYGWVALNYKMGIFGNYSSSPTLGLLDLGGSSLQVVMEIDERSDDMHIIRSKLGSIESQILAYSLPAFGLNEAFDRTVMMLSHNQSREITGYRSELRHPCLSSDFVQNYTCYSCSGLDVNNQENHAQLQKDELPSFYLVGDQNWDQCKEIATAAAINSSTINLSRPAVGKNGSGIINLNAVGQPTTRFHALSGFFVVYNMLDLSPKANLTKLWDLGQRLCSESQAGLSSISANPNYAGHFCFRLPFMTSLIENALCLGDTDIIFGPGDVSWTVRSCAG</sequence>
<feature type="active site" description="Proton acceptor" evidence="3">
    <location>
        <position position="200"/>
    </location>
</feature>
<keyword evidence="5" id="KW-0472">Membrane</keyword>
<protein>
    <submittedName>
        <fullName evidence="6">GDA1/CD39 nucleoside phosphatase family protein</fullName>
    </submittedName>
</protein>
<comment type="similarity">
    <text evidence="1">Belongs to the GDA1/CD39 NTPase family.</text>
</comment>
<gene>
    <name evidence="6" type="ORF">O6P43_030849</name>
</gene>
<evidence type="ECO:0000256" key="4">
    <source>
        <dbReference type="PIRSR" id="PIRSR600407-2"/>
    </source>
</evidence>
<accession>A0AAD7P8N8</accession>
<name>A0AAD7P8N8_QUISA</name>
<dbReference type="EMBL" id="JARAOO010000013">
    <property type="protein sequence ID" value="KAJ7945840.1"/>
    <property type="molecule type" value="Genomic_DNA"/>
</dbReference>
<proteinExistence type="inferred from homology"/>
<evidence type="ECO:0000256" key="1">
    <source>
        <dbReference type="ARBA" id="ARBA00009283"/>
    </source>
</evidence>
<evidence type="ECO:0000313" key="6">
    <source>
        <dbReference type="EMBL" id="KAJ7945840.1"/>
    </source>
</evidence>
<dbReference type="AlphaFoldDB" id="A0AAD7P8N8"/>
<feature type="binding site" evidence="4">
    <location>
        <begin position="231"/>
        <end position="235"/>
    </location>
    <ligand>
        <name>ATP</name>
        <dbReference type="ChEBI" id="CHEBI:30616"/>
    </ligand>
</feature>
<keyword evidence="4" id="KW-0547">Nucleotide-binding</keyword>